<feature type="domain" description="AAA+ ATPase" evidence="8">
    <location>
        <begin position="35"/>
        <end position="162"/>
    </location>
</feature>
<dbReference type="InterPro" id="IPR003959">
    <property type="entry name" value="ATPase_AAA_core"/>
</dbReference>
<comment type="similarity">
    <text evidence="1 7">Belongs to the activator 1 small subunits family. RfcS subfamily.</text>
</comment>
<dbReference type="Pfam" id="PF25361">
    <property type="entry name" value="AAA_lid_RFC1"/>
    <property type="match status" value="1"/>
</dbReference>
<evidence type="ECO:0000256" key="4">
    <source>
        <dbReference type="ARBA" id="ARBA00022741"/>
    </source>
</evidence>
<keyword evidence="4 7" id="KW-0547">Nucleotide-binding</keyword>
<dbReference type="InterPro" id="IPR013748">
    <property type="entry name" value="Rep_factorC_C"/>
</dbReference>
<dbReference type="InterPro" id="IPR003593">
    <property type="entry name" value="AAA+_ATPase"/>
</dbReference>
<dbReference type="RefSeq" id="WP_008084997.1">
    <property type="nucleotide sequence ID" value="NC_013926.1"/>
</dbReference>
<reference evidence="9" key="1">
    <citation type="submission" date="2010-02" db="EMBL/GenBank/DDBJ databases">
        <title>Complete sequence of Aciduliprofundum boonei T469.</title>
        <authorList>
            <consortium name="US DOE Joint Genome Institute"/>
            <person name="Lucas S."/>
            <person name="Copeland A."/>
            <person name="Lapidus A."/>
            <person name="Cheng J.-F."/>
            <person name="Bruce D."/>
            <person name="Goodwin L."/>
            <person name="Pitluck S."/>
            <person name="Saunders E."/>
            <person name="Detter J.C."/>
            <person name="Han C."/>
            <person name="Tapia R."/>
            <person name="Land M."/>
            <person name="Hauser L."/>
            <person name="Kyrpides N."/>
            <person name="Mikhailova N."/>
            <person name="Flores G."/>
            <person name="Reysenbach A.-L."/>
            <person name="Woyke T."/>
        </authorList>
    </citation>
    <scope>NUCLEOTIDE SEQUENCE</scope>
    <source>
        <strain evidence="9">T469</strain>
    </source>
</reference>
<dbReference type="CDD" id="cd18140">
    <property type="entry name" value="HLD_clamp_RFC"/>
    <property type="match status" value="1"/>
</dbReference>
<dbReference type="InterPro" id="IPR023748">
    <property type="entry name" value="Rep_factor-C_ssu_arc"/>
</dbReference>
<dbReference type="InterPro" id="IPR008921">
    <property type="entry name" value="DNA_pol3_clamp-load_cplx_C"/>
</dbReference>
<dbReference type="Gene3D" id="1.20.272.10">
    <property type="match status" value="1"/>
</dbReference>
<dbReference type="NCBIfam" id="NF001679">
    <property type="entry name" value="PRK00440.1"/>
    <property type="match status" value="1"/>
</dbReference>
<dbReference type="CDD" id="cd00009">
    <property type="entry name" value="AAA"/>
    <property type="match status" value="1"/>
</dbReference>
<dbReference type="GO" id="GO:0003677">
    <property type="term" value="F:DNA binding"/>
    <property type="evidence" value="ECO:0007669"/>
    <property type="project" value="InterPro"/>
</dbReference>
<dbReference type="GeneID" id="8827126"/>
<dbReference type="HOGENOM" id="CLU_042324_2_1_2"/>
<accession>B5IEK3</accession>
<dbReference type="PANTHER" id="PTHR11669:SF20">
    <property type="entry name" value="REPLICATION FACTOR C SUBUNIT 4"/>
    <property type="match status" value="1"/>
</dbReference>
<dbReference type="Pfam" id="PF08542">
    <property type="entry name" value="Rep_fac_C"/>
    <property type="match status" value="1"/>
</dbReference>
<evidence type="ECO:0000256" key="5">
    <source>
        <dbReference type="ARBA" id="ARBA00022840"/>
    </source>
</evidence>
<evidence type="ECO:0000256" key="1">
    <source>
        <dbReference type="ARBA" id="ARBA00009668"/>
    </source>
</evidence>
<keyword evidence="5 7" id="KW-0067">ATP-binding</keyword>
<sequence>MEDVWVEKYRPKSLDEVVGQDEIVDRLKSYVKAKTMPHLLFAGPAGTGKTTCAIALARELFGENWRASFHELNASDERGIGIVRTKIKEYARTAAPNDVGFKIIFLDEADALTPDAQAALRRTMEMYSRTCRFILSCNYSSKIIEPIQSRCAVFRFTPLKSEDIKKRLKYIADSEGKKITEDALNAIVYISGGDMRKAINILQMSAAISDTIDEGVVYKATGLAKREDVEDVLKKALAGDFIEARNKLNKLLVELGLSGEDVIKQIHRVIYDLPIDDRLKVELLDKTGEIEFRIVEGANERIQLDALLAYFTLAGSK</sequence>
<dbReference type="eggNOG" id="arCOG00469">
    <property type="taxonomic scope" value="Archaea"/>
</dbReference>
<dbReference type="SUPFAM" id="SSF52540">
    <property type="entry name" value="P-loop containing nucleoside triphosphate hydrolases"/>
    <property type="match status" value="1"/>
</dbReference>
<dbReference type="Pfam" id="PF00004">
    <property type="entry name" value="AAA"/>
    <property type="match status" value="1"/>
</dbReference>
<protein>
    <recommendedName>
        <fullName evidence="2 7">Replication factor C small subunit</fullName>
        <shortName evidence="7">RFC small subunit</shortName>
    </recommendedName>
    <alternativeName>
        <fullName evidence="6 7">Clamp loader small subunit</fullName>
    </alternativeName>
</protein>
<evidence type="ECO:0000313" key="9">
    <source>
        <dbReference type="EMBL" id="ADD08000.1"/>
    </source>
</evidence>
<evidence type="ECO:0000256" key="2">
    <source>
        <dbReference type="ARBA" id="ARBA00014164"/>
    </source>
</evidence>
<dbReference type="OrthoDB" id="7928at2157"/>
<dbReference type="InterPro" id="IPR027417">
    <property type="entry name" value="P-loop_NTPase"/>
</dbReference>
<proteinExistence type="inferred from homology"/>
<comment type="function">
    <text evidence="7">Part of the RFC clamp loader complex which loads the PCNA sliding clamp onto DNA.</text>
</comment>
<dbReference type="GO" id="GO:0016887">
    <property type="term" value="F:ATP hydrolysis activity"/>
    <property type="evidence" value="ECO:0007669"/>
    <property type="project" value="InterPro"/>
</dbReference>
<dbReference type="GO" id="GO:0005663">
    <property type="term" value="C:DNA replication factor C complex"/>
    <property type="evidence" value="ECO:0007669"/>
    <property type="project" value="InterPro"/>
</dbReference>
<dbReference type="AlphaFoldDB" id="B5IEK3"/>
<name>B5IEK3_ACIB4</name>
<keyword evidence="10" id="KW-1185">Reference proteome</keyword>
<evidence type="ECO:0000256" key="3">
    <source>
        <dbReference type="ARBA" id="ARBA00022705"/>
    </source>
</evidence>
<dbReference type="InterPro" id="IPR050238">
    <property type="entry name" value="DNA_Rep/Repair_Clamp_Loader"/>
</dbReference>
<dbReference type="GO" id="GO:0006281">
    <property type="term" value="P:DNA repair"/>
    <property type="evidence" value="ECO:0007669"/>
    <property type="project" value="TreeGrafter"/>
</dbReference>
<comment type="subunit">
    <text evidence="7">Heteromultimer composed of small subunits (RfcS) and large subunits (RfcL).</text>
</comment>
<dbReference type="GO" id="GO:0006261">
    <property type="term" value="P:DNA-templated DNA replication"/>
    <property type="evidence" value="ECO:0007669"/>
    <property type="project" value="TreeGrafter"/>
</dbReference>
<dbReference type="HAMAP" id="MF_01509">
    <property type="entry name" value="RfcS"/>
    <property type="match status" value="1"/>
</dbReference>
<dbReference type="Proteomes" id="UP000001400">
    <property type="component" value="Chromosome"/>
</dbReference>
<dbReference type="FunFam" id="3.40.50.300:FF:000952">
    <property type="entry name" value="Replication factor C subunit 2"/>
    <property type="match status" value="1"/>
</dbReference>
<evidence type="ECO:0000313" key="10">
    <source>
        <dbReference type="Proteomes" id="UP000001400"/>
    </source>
</evidence>
<dbReference type="Gene3D" id="1.10.8.60">
    <property type="match status" value="1"/>
</dbReference>
<dbReference type="GO" id="GO:0005524">
    <property type="term" value="F:ATP binding"/>
    <property type="evidence" value="ECO:0007669"/>
    <property type="project" value="UniProtKB-UniRule"/>
</dbReference>
<evidence type="ECO:0000259" key="8">
    <source>
        <dbReference type="SMART" id="SM00382"/>
    </source>
</evidence>
<gene>
    <name evidence="7" type="primary">rfcS</name>
    <name evidence="9" type="ordered locus">Aboo_0188</name>
</gene>
<feature type="binding site" evidence="7">
    <location>
        <begin position="43"/>
        <end position="50"/>
    </location>
    <ligand>
        <name>ATP</name>
        <dbReference type="ChEBI" id="CHEBI:30616"/>
    </ligand>
</feature>
<dbReference type="EMBL" id="CP001941">
    <property type="protein sequence ID" value="ADD08000.1"/>
    <property type="molecule type" value="Genomic_DNA"/>
</dbReference>
<dbReference type="Gene3D" id="3.40.50.300">
    <property type="entry name" value="P-loop containing nucleotide triphosphate hydrolases"/>
    <property type="match status" value="1"/>
</dbReference>
<dbReference type="SUPFAM" id="SSF48019">
    <property type="entry name" value="post-AAA+ oligomerization domain-like"/>
    <property type="match status" value="1"/>
</dbReference>
<dbReference type="STRING" id="439481.Aboo_0188"/>
<dbReference type="InterPro" id="IPR047854">
    <property type="entry name" value="RFC_lid"/>
</dbReference>
<dbReference type="GO" id="GO:0003689">
    <property type="term" value="F:DNA clamp loader activity"/>
    <property type="evidence" value="ECO:0007669"/>
    <property type="project" value="UniProtKB-UniRule"/>
</dbReference>
<keyword evidence="3 7" id="KW-0235">DNA replication</keyword>
<dbReference type="KEGG" id="abi:Aboo_0188"/>
<organism evidence="9 10">
    <name type="scientific">Aciduliprofundum boonei (strain DSM 19572 / T469)</name>
    <dbReference type="NCBI Taxonomy" id="439481"/>
    <lineage>
        <taxon>Archaea</taxon>
        <taxon>Methanobacteriati</taxon>
        <taxon>Thermoplasmatota</taxon>
        <taxon>DHVE2 group</taxon>
        <taxon>Candidatus Aciduliprofundum</taxon>
    </lineage>
</organism>
<evidence type="ECO:0000256" key="6">
    <source>
        <dbReference type="ARBA" id="ARBA00031749"/>
    </source>
</evidence>
<dbReference type="SMART" id="SM00382">
    <property type="entry name" value="AAA"/>
    <property type="match status" value="1"/>
</dbReference>
<dbReference type="PANTHER" id="PTHR11669">
    <property type="entry name" value="REPLICATION FACTOR C / DNA POLYMERASE III GAMMA-TAU SUBUNIT"/>
    <property type="match status" value="1"/>
</dbReference>
<evidence type="ECO:0000256" key="7">
    <source>
        <dbReference type="HAMAP-Rule" id="MF_01509"/>
    </source>
</evidence>
<dbReference type="FunFam" id="1.20.272.10:FF:000029">
    <property type="entry name" value="Replication factor C small subunit"/>
    <property type="match status" value="1"/>
</dbReference>